<evidence type="ECO:0000256" key="1">
    <source>
        <dbReference type="SAM" id="MobiDB-lite"/>
    </source>
</evidence>
<sequence length="372" mass="40349">MADAQIILSYSRNQGIIAIASGEKYASAGKALVESGFQRGEAGVYRLPTEDPDVSRTTVADLVRRAEAHGATVTTSSQRFIGDVANDIARLLPGPWEAQVELYSHPVWQGDLVPWLWDSGELARAVQSERIPYAATLTLTEGTSETTLLLAERPGHRLNYLVGAFSPSPFEEGYGDPHAPASIVLPPFPGRAAQAITERYLPAFDRALHARRTTAVADALDRIRTEHRTWTAMVASGRDSDATPLSFDALGTATAQFLDTTWHEFLTVTDHAPALLDRCRPAATPWPEDAEALAQLADTLSNAETVREDLALGTPLTPTERNARTWPAIETWLTCGEAFLRQARAASPRPRPVLTASAPPLALPPARPAPRR</sequence>
<name>L8F0D0_STRR1</name>
<proteinExistence type="predicted"/>
<reference evidence="2" key="1">
    <citation type="submission" date="2012-12" db="EMBL/GenBank/DDBJ databases">
        <authorList>
            <person name="Pethick F.E."/>
            <person name="MacFadyen A.C."/>
            <person name="Tang Z."/>
            <person name="Sangal V."/>
            <person name="Tze-Tze L."/>
            <person name="Chu J."/>
            <person name="Guo M."/>
            <person name="Kirby R."/>
            <person name="Hoskisson P.A."/>
            <person name="Herron P.R."/>
            <person name="Hunter I.S."/>
        </authorList>
    </citation>
    <scope>NUCLEOTIDE SEQUENCE</scope>
    <source>
        <strain evidence="2">ATCC 10970</strain>
    </source>
</reference>
<accession>L8F0D0</accession>
<reference evidence="2" key="3">
    <citation type="journal article" date="2021" name="bioRxiv">
        <title>Bilateral symmetry of linear streptomycete chromosomes.</title>
        <authorList>
            <person name="Algora-Gallardo L."/>
            <person name="Schniete J.K."/>
            <person name="Mark D.R."/>
            <person name="Hunter I.S."/>
            <person name="Herron P.R."/>
        </authorList>
    </citation>
    <scope>NUCLEOTIDE SEQUENCE</scope>
    <source>
        <strain evidence="2">ATCC 10970</strain>
    </source>
</reference>
<reference evidence="2" key="2">
    <citation type="submission" date="2020-01" db="EMBL/GenBank/DDBJ databases">
        <authorList>
            <person name="Algora L."/>
            <person name="Schniete J.K."/>
            <person name="MacFadyen A."/>
            <person name="Hoskisson P.A."/>
            <person name="Hunter I.S."/>
            <person name="Herron P.R."/>
        </authorList>
    </citation>
    <scope>NUCLEOTIDE SEQUENCE</scope>
    <source>
        <strain evidence="2">ATCC 10970</strain>
    </source>
</reference>
<dbReference type="Proteomes" id="UP000011074">
    <property type="component" value="Chromosome"/>
</dbReference>
<organism evidence="2 3">
    <name type="scientific">Streptomyces rimosus subsp. rimosus (strain ATCC 10970 / DSM 40260 / JCM 4667 / NRRL 2234)</name>
    <dbReference type="NCBI Taxonomy" id="1265868"/>
    <lineage>
        <taxon>Bacteria</taxon>
        <taxon>Bacillati</taxon>
        <taxon>Actinomycetota</taxon>
        <taxon>Actinomycetes</taxon>
        <taxon>Kitasatosporales</taxon>
        <taxon>Streptomycetaceae</taxon>
        <taxon>Streptomyces</taxon>
    </lineage>
</organism>
<dbReference type="EMBL" id="CP048261">
    <property type="protein sequence ID" value="QST85045.1"/>
    <property type="molecule type" value="Genomic_DNA"/>
</dbReference>
<dbReference type="GeneID" id="66859759"/>
<protein>
    <submittedName>
        <fullName evidence="2">Uncharacterized protein</fullName>
    </submittedName>
</protein>
<feature type="compositionally biased region" description="Pro residues" evidence="1">
    <location>
        <begin position="361"/>
        <end position="372"/>
    </location>
</feature>
<dbReference type="AlphaFoldDB" id="L8F0D0"/>
<feature type="region of interest" description="Disordered" evidence="1">
    <location>
        <begin position="346"/>
        <end position="372"/>
    </location>
</feature>
<evidence type="ECO:0000313" key="3">
    <source>
        <dbReference type="Proteomes" id="UP000011074"/>
    </source>
</evidence>
<dbReference type="RefSeq" id="WP_003979452.1">
    <property type="nucleotide sequence ID" value="NZ_CP048261.1"/>
</dbReference>
<evidence type="ECO:0000313" key="2">
    <source>
        <dbReference type="EMBL" id="QST85045.1"/>
    </source>
</evidence>
<gene>
    <name evidence="2" type="ORF">SRIM_037275</name>
</gene>